<keyword evidence="3" id="KW-1185">Reference proteome</keyword>
<gene>
    <name evidence="2" type="ORF">SAMN05444320_109214</name>
</gene>
<accession>A0A1M5KBS6</accession>
<feature type="compositionally biased region" description="Acidic residues" evidence="1">
    <location>
        <begin position="225"/>
        <end position="238"/>
    </location>
</feature>
<name>A0A1M5KBS6_STRHI</name>
<evidence type="ECO:0000313" key="3">
    <source>
        <dbReference type="Proteomes" id="UP000184501"/>
    </source>
</evidence>
<dbReference type="AlphaFoldDB" id="A0A1M5KBS6"/>
<dbReference type="EMBL" id="FQVN01000009">
    <property type="protein sequence ID" value="SHG50197.1"/>
    <property type="molecule type" value="Genomic_DNA"/>
</dbReference>
<dbReference type="Proteomes" id="UP000184501">
    <property type="component" value="Unassembled WGS sequence"/>
</dbReference>
<sequence>MVEPPSLDWHDVNWHGEVGSYRSVVRAVVAEAEAEVAALGLPVDPADDLDAFAEAVPDPLAPLDHAGLGWLAESLAALRPQLDMLVPDRVAAGSGVAELTAYADQVRDNATLLTDPEERERFETLATTIDGTATVVRTSGLLTLGTRDLVHGRVAELVGDLVGEGLAAALSGVPSPDELRAAASDRAASLGAELAGPIGAMLDALVRQSERLSELNGAITLLSEGIDDEDEEEGEEDGERGANPADGG</sequence>
<evidence type="ECO:0000313" key="2">
    <source>
        <dbReference type="EMBL" id="SHG50197.1"/>
    </source>
</evidence>
<proteinExistence type="predicted"/>
<feature type="region of interest" description="Disordered" evidence="1">
    <location>
        <begin position="221"/>
        <end position="248"/>
    </location>
</feature>
<evidence type="ECO:0000256" key="1">
    <source>
        <dbReference type="SAM" id="MobiDB-lite"/>
    </source>
</evidence>
<dbReference type="STRING" id="2017.SAMN05444320_109214"/>
<protein>
    <submittedName>
        <fullName evidence="2">Uncharacterized protein</fullName>
    </submittedName>
</protein>
<reference evidence="2 3" key="1">
    <citation type="submission" date="2016-11" db="EMBL/GenBank/DDBJ databases">
        <authorList>
            <person name="Jaros S."/>
            <person name="Januszkiewicz K."/>
            <person name="Wedrychowicz H."/>
        </authorList>
    </citation>
    <scope>NUCLEOTIDE SEQUENCE [LARGE SCALE GENOMIC DNA]</scope>
    <source>
        <strain evidence="2 3">DSM 44523</strain>
    </source>
</reference>
<organism evidence="2 3">
    <name type="scientific">Streptoalloteichus hindustanus</name>
    <dbReference type="NCBI Taxonomy" id="2017"/>
    <lineage>
        <taxon>Bacteria</taxon>
        <taxon>Bacillati</taxon>
        <taxon>Actinomycetota</taxon>
        <taxon>Actinomycetes</taxon>
        <taxon>Pseudonocardiales</taxon>
        <taxon>Pseudonocardiaceae</taxon>
        <taxon>Streptoalloteichus</taxon>
    </lineage>
</organism>